<evidence type="ECO:0000256" key="3">
    <source>
        <dbReference type="ARBA" id="ARBA00022741"/>
    </source>
</evidence>
<dbReference type="InterPro" id="IPR045196">
    <property type="entry name" value="IF2/IF5"/>
</dbReference>
<feature type="compositionally biased region" description="Basic residues" evidence="6">
    <location>
        <begin position="159"/>
        <end position="169"/>
    </location>
</feature>
<accession>K0TFV7</accession>
<dbReference type="SMART" id="SM00515">
    <property type="entry name" value="eIF5C"/>
    <property type="match status" value="1"/>
</dbReference>
<dbReference type="InterPro" id="IPR002735">
    <property type="entry name" value="Transl_init_fac_IF2/IF5_dom"/>
</dbReference>
<dbReference type="AlphaFoldDB" id="K0TFV7"/>
<keyword evidence="2" id="KW-0396">Initiation factor</keyword>
<dbReference type="SUPFAM" id="SSF48371">
    <property type="entry name" value="ARM repeat"/>
    <property type="match status" value="1"/>
</dbReference>
<dbReference type="PANTHER" id="PTHR23001">
    <property type="entry name" value="EUKARYOTIC TRANSLATION INITIATION FACTOR"/>
    <property type="match status" value="1"/>
</dbReference>
<organism evidence="8 9">
    <name type="scientific">Thalassiosira oceanica</name>
    <name type="common">Marine diatom</name>
    <dbReference type="NCBI Taxonomy" id="159749"/>
    <lineage>
        <taxon>Eukaryota</taxon>
        <taxon>Sar</taxon>
        <taxon>Stramenopiles</taxon>
        <taxon>Ochrophyta</taxon>
        <taxon>Bacillariophyta</taxon>
        <taxon>Coscinodiscophyceae</taxon>
        <taxon>Thalassiosirophycidae</taxon>
        <taxon>Thalassiosirales</taxon>
        <taxon>Thalassiosiraceae</taxon>
        <taxon>Thalassiosira</taxon>
    </lineage>
</organism>
<gene>
    <name evidence="8" type="ORF">THAOC_02044</name>
</gene>
<feature type="compositionally biased region" description="Basic and acidic residues" evidence="6">
    <location>
        <begin position="170"/>
        <end position="181"/>
    </location>
</feature>
<dbReference type="EMBL" id="AGNL01002445">
    <property type="protein sequence ID" value="EJK76210.1"/>
    <property type="molecule type" value="Genomic_DNA"/>
</dbReference>
<dbReference type="GO" id="GO:0005829">
    <property type="term" value="C:cytosol"/>
    <property type="evidence" value="ECO:0007669"/>
    <property type="project" value="TreeGrafter"/>
</dbReference>
<dbReference type="Pfam" id="PF02020">
    <property type="entry name" value="W2"/>
    <property type="match status" value="1"/>
</dbReference>
<keyword evidence="5" id="KW-0342">GTP-binding</keyword>
<dbReference type="Gene3D" id="2.20.25.350">
    <property type="match status" value="1"/>
</dbReference>
<protein>
    <recommendedName>
        <fullName evidence="7">W2 domain-containing protein</fullName>
    </recommendedName>
</protein>
<dbReference type="SUPFAM" id="SSF75689">
    <property type="entry name" value="Zinc-binding domain of translation initiation factor 2 beta"/>
    <property type="match status" value="1"/>
</dbReference>
<dbReference type="Proteomes" id="UP000266841">
    <property type="component" value="Unassembled WGS sequence"/>
</dbReference>
<dbReference type="SMART" id="SM00653">
    <property type="entry name" value="eIF2B_5"/>
    <property type="match status" value="1"/>
</dbReference>
<keyword evidence="3" id="KW-0547">Nucleotide-binding</keyword>
<comment type="caution">
    <text evidence="8">The sequence shown here is derived from an EMBL/GenBank/DDBJ whole genome shotgun (WGS) entry which is preliminary data.</text>
</comment>
<dbReference type="OMA" id="MLNLKCA"/>
<evidence type="ECO:0000313" key="9">
    <source>
        <dbReference type="Proteomes" id="UP000266841"/>
    </source>
</evidence>
<dbReference type="Gene3D" id="1.25.40.180">
    <property type="match status" value="1"/>
</dbReference>
<dbReference type="Pfam" id="PF01873">
    <property type="entry name" value="eIF-5_eIF-2B"/>
    <property type="match status" value="1"/>
</dbReference>
<feature type="compositionally biased region" description="Basic residues" evidence="6">
    <location>
        <begin position="182"/>
        <end position="206"/>
    </location>
</feature>
<name>K0TFV7_THAOC</name>
<dbReference type="GO" id="GO:0001732">
    <property type="term" value="P:formation of cytoplasmic translation initiation complex"/>
    <property type="evidence" value="ECO:0007669"/>
    <property type="project" value="TreeGrafter"/>
</dbReference>
<feature type="domain" description="W2" evidence="7">
    <location>
        <begin position="223"/>
        <end position="391"/>
    </location>
</feature>
<dbReference type="CDD" id="cd11561">
    <property type="entry name" value="W2_eIF5"/>
    <property type="match status" value="1"/>
</dbReference>
<dbReference type="GO" id="GO:0071074">
    <property type="term" value="F:eukaryotic initiation factor eIF2 binding"/>
    <property type="evidence" value="ECO:0007669"/>
    <property type="project" value="TreeGrafter"/>
</dbReference>
<dbReference type="InterPro" id="IPR003307">
    <property type="entry name" value="W2_domain"/>
</dbReference>
<dbReference type="InterPro" id="IPR016190">
    <property type="entry name" value="Transl_init_fac_IF2/IF5_Zn-bd"/>
</dbReference>
<evidence type="ECO:0000256" key="5">
    <source>
        <dbReference type="ARBA" id="ARBA00023134"/>
    </source>
</evidence>
<sequence length="391" mass="43745">MGRPGAIVNISGTTPVDDPEYRYKMTLVFGKQEGRGNGSKTVIPNIVDVGSSLHRDPSEVNKFFGCELGAQTTYNAETHRAIVNGHHTDKVLQDLVHKYIETFVLCTNCRLPETEYKIKSGCIYQKCAACGAKEMVDMSHKLCTYILAQDKKAKADAKKKGKKDKKKDKKKDDSDEENKDKKKEKKDKKSKDKKKEKKSKDKKKEKKDKDEADDASADGAEPATENLDDANAMALAVEATKKFLEENTDATPSAIAEKITNEQMASGLKSQDKIHIFIRAAFTPDFFKHKQVETHAETIGKITQGKNVMERNLISACESLCADKPKCFAVLIKQLFDEDVLEEDAILEWAGEGRTDYTPDSVNEDQRCNMRAEAEPVVNWLMEDDSDSDSD</sequence>
<proteinExistence type="inferred from homology"/>
<dbReference type="OrthoDB" id="10250831at2759"/>
<evidence type="ECO:0000256" key="6">
    <source>
        <dbReference type="SAM" id="MobiDB-lite"/>
    </source>
</evidence>
<evidence type="ECO:0000256" key="1">
    <source>
        <dbReference type="ARBA" id="ARBA00010397"/>
    </source>
</evidence>
<dbReference type="eggNOG" id="KOG2767">
    <property type="taxonomic scope" value="Eukaryota"/>
</dbReference>
<dbReference type="FunFam" id="3.30.30.170:FF:000002">
    <property type="entry name" value="Eukaryotic translation initiation factor 5"/>
    <property type="match status" value="1"/>
</dbReference>
<keyword evidence="4" id="KW-0648">Protein biosynthesis</keyword>
<evidence type="ECO:0000256" key="2">
    <source>
        <dbReference type="ARBA" id="ARBA00022540"/>
    </source>
</evidence>
<dbReference type="InterPro" id="IPR016189">
    <property type="entry name" value="Transl_init_fac_IF2/IF5_N"/>
</dbReference>
<evidence type="ECO:0000313" key="8">
    <source>
        <dbReference type="EMBL" id="EJK76210.1"/>
    </source>
</evidence>
<dbReference type="FunFam" id="2.20.25.350:FF:000001">
    <property type="entry name" value="Eukaryotic translation initiation factor 5"/>
    <property type="match status" value="1"/>
</dbReference>
<reference evidence="8 9" key="1">
    <citation type="journal article" date="2012" name="Genome Biol.">
        <title>Genome and low-iron response of an oceanic diatom adapted to chronic iron limitation.</title>
        <authorList>
            <person name="Lommer M."/>
            <person name="Specht M."/>
            <person name="Roy A.S."/>
            <person name="Kraemer L."/>
            <person name="Andreson R."/>
            <person name="Gutowska M.A."/>
            <person name="Wolf J."/>
            <person name="Bergner S.V."/>
            <person name="Schilhabel M.B."/>
            <person name="Klostermeier U.C."/>
            <person name="Beiko R.G."/>
            <person name="Rosenstiel P."/>
            <person name="Hippler M."/>
            <person name="Laroche J."/>
        </authorList>
    </citation>
    <scope>NUCLEOTIDE SEQUENCE [LARGE SCALE GENOMIC DNA]</scope>
    <source>
        <strain evidence="8 9">CCMP1005</strain>
    </source>
</reference>
<dbReference type="Gene3D" id="3.30.30.170">
    <property type="match status" value="1"/>
</dbReference>
<dbReference type="GO" id="GO:0005525">
    <property type="term" value="F:GTP binding"/>
    <property type="evidence" value="ECO:0007669"/>
    <property type="project" value="UniProtKB-KW"/>
</dbReference>
<comment type="similarity">
    <text evidence="1">Belongs to the eIF-2-beta/eIF-5 family.</text>
</comment>
<dbReference type="InterPro" id="IPR016024">
    <property type="entry name" value="ARM-type_fold"/>
</dbReference>
<keyword evidence="9" id="KW-1185">Reference proteome</keyword>
<dbReference type="SUPFAM" id="SSF100966">
    <property type="entry name" value="Translation initiation factor 2 beta, aIF2beta, N-terminal domain"/>
    <property type="match status" value="1"/>
</dbReference>
<dbReference type="GO" id="GO:0003743">
    <property type="term" value="F:translation initiation factor activity"/>
    <property type="evidence" value="ECO:0007669"/>
    <property type="project" value="UniProtKB-KW"/>
</dbReference>
<dbReference type="PANTHER" id="PTHR23001:SF7">
    <property type="entry name" value="EUKARYOTIC TRANSLATION INITIATION FACTOR 5"/>
    <property type="match status" value="1"/>
</dbReference>
<dbReference type="PROSITE" id="PS51363">
    <property type="entry name" value="W2"/>
    <property type="match status" value="1"/>
</dbReference>
<evidence type="ECO:0000256" key="4">
    <source>
        <dbReference type="ARBA" id="ARBA00022917"/>
    </source>
</evidence>
<dbReference type="GO" id="GO:0005092">
    <property type="term" value="F:GDP-dissociation inhibitor activity"/>
    <property type="evidence" value="ECO:0007669"/>
    <property type="project" value="TreeGrafter"/>
</dbReference>
<evidence type="ECO:0000259" key="7">
    <source>
        <dbReference type="PROSITE" id="PS51363"/>
    </source>
</evidence>
<feature type="region of interest" description="Disordered" evidence="6">
    <location>
        <begin position="156"/>
        <end position="229"/>
    </location>
</feature>